<feature type="transmembrane region" description="Helical" evidence="1">
    <location>
        <begin position="34"/>
        <end position="51"/>
    </location>
</feature>
<feature type="transmembrane region" description="Helical" evidence="1">
    <location>
        <begin position="140"/>
        <end position="158"/>
    </location>
</feature>
<sequence length="212" mass="24995">MCFSERASIVSFFFGIMGSLLLISLGGINNKIIGYYYMYVSLLQFIDFLFWRHQICDDYNRMISFLGMLLNHSQPFVLGMLILLFNPIHQNIIYTLMLVYLCVIIPYSIPFVIDKKLQCTLKGKENHLIWNWNLMKYKKFVYFIYVVAVSGMFIYGLTNYKIGLLFAMIAIITFLSSLVIYTEKYLGTIWCYYAVFLPIILYVAQYYKIIKL</sequence>
<dbReference type="EMBL" id="MN739598">
    <property type="protein sequence ID" value="QHT14967.1"/>
    <property type="molecule type" value="Genomic_DNA"/>
</dbReference>
<accession>A0A6C0DEM7</accession>
<name>A0A6C0DEM7_9ZZZZ</name>
<keyword evidence="1" id="KW-0812">Transmembrane</keyword>
<protein>
    <submittedName>
        <fullName evidence="2">Uncharacterized protein</fullName>
    </submittedName>
</protein>
<dbReference type="AlphaFoldDB" id="A0A6C0DEM7"/>
<organism evidence="2">
    <name type="scientific">viral metagenome</name>
    <dbReference type="NCBI Taxonomy" id="1070528"/>
    <lineage>
        <taxon>unclassified sequences</taxon>
        <taxon>metagenomes</taxon>
        <taxon>organismal metagenomes</taxon>
    </lineage>
</organism>
<feature type="transmembrane region" description="Helical" evidence="1">
    <location>
        <begin position="7"/>
        <end position="28"/>
    </location>
</feature>
<reference evidence="2" key="1">
    <citation type="journal article" date="2020" name="Nature">
        <title>Giant virus diversity and host interactions through global metagenomics.</title>
        <authorList>
            <person name="Schulz F."/>
            <person name="Roux S."/>
            <person name="Paez-Espino D."/>
            <person name="Jungbluth S."/>
            <person name="Walsh D.A."/>
            <person name="Denef V.J."/>
            <person name="McMahon K.D."/>
            <person name="Konstantinidis K.T."/>
            <person name="Eloe-Fadrosh E.A."/>
            <person name="Kyrpides N.C."/>
            <person name="Woyke T."/>
        </authorList>
    </citation>
    <scope>NUCLEOTIDE SEQUENCE</scope>
    <source>
        <strain evidence="2">GVMAG-M-3300023174-144</strain>
    </source>
</reference>
<feature type="transmembrane region" description="Helical" evidence="1">
    <location>
        <begin position="164"/>
        <end position="182"/>
    </location>
</feature>
<feature type="transmembrane region" description="Helical" evidence="1">
    <location>
        <begin position="189"/>
        <end position="207"/>
    </location>
</feature>
<evidence type="ECO:0000313" key="2">
    <source>
        <dbReference type="EMBL" id="QHT14967.1"/>
    </source>
</evidence>
<feature type="transmembrane region" description="Helical" evidence="1">
    <location>
        <begin position="63"/>
        <end position="85"/>
    </location>
</feature>
<keyword evidence="1" id="KW-0472">Membrane</keyword>
<keyword evidence="1" id="KW-1133">Transmembrane helix</keyword>
<feature type="transmembrane region" description="Helical" evidence="1">
    <location>
        <begin position="91"/>
        <end position="113"/>
    </location>
</feature>
<proteinExistence type="predicted"/>
<evidence type="ECO:0000256" key="1">
    <source>
        <dbReference type="SAM" id="Phobius"/>
    </source>
</evidence>